<organism evidence="1 2">
    <name type="scientific">Eumeta variegata</name>
    <name type="common">Bagworm moth</name>
    <name type="synonym">Eumeta japonica</name>
    <dbReference type="NCBI Taxonomy" id="151549"/>
    <lineage>
        <taxon>Eukaryota</taxon>
        <taxon>Metazoa</taxon>
        <taxon>Ecdysozoa</taxon>
        <taxon>Arthropoda</taxon>
        <taxon>Hexapoda</taxon>
        <taxon>Insecta</taxon>
        <taxon>Pterygota</taxon>
        <taxon>Neoptera</taxon>
        <taxon>Endopterygota</taxon>
        <taxon>Lepidoptera</taxon>
        <taxon>Glossata</taxon>
        <taxon>Ditrysia</taxon>
        <taxon>Tineoidea</taxon>
        <taxon>Psychidae</taxon>
        <taxon>Oiketicinae</taxon>
        <taxon>Eumeta</taxon>
    </lineage>
</organism>
<accession>A0A4C1ZWQ4</accession>
<gene>
    <name evidence="1" type="ORF">EVAR_100406_1</name>
</gene>
<dbReference type="EMBL" id="BGZK01002142">
    <property type="protein sequence ID" value="GBP91105.1"/>
    <property type="molecule type" value="Genomic_DNA"/>
</dbReference>
<dbReference type="AlphaFoldDB" id="A0A4C1ZWQ4"/>
<sequence>MICAVLVVSDACDTIKLRPPEAGFRKLRGGLPAGLQTLTRFEARDQHHRGRADESFECRPRAARDGSGCEDGCTTVAKVEAGTVI</sequence>
<dbReference type="Proteomes" id="UP000299102">
    <property type="component" value="Unassembled WGS sequence"/>
</dbReference>
<protein>
    <submittedName>
        <fullName evidence="1">Uncharacterized protein</fullName>
    </submittedName>
</protein>
<reference evidence="1 2" key="1">
    <citation type="journal article" date="2019" name="Commun. Biol.">
        <title>The bagworm genome reveals a unique fibroin gene that provides high tensile strength.</title>
        <authorList>
            <person name="Kono N."/>
            <person name="Nakamura H."/>
            <person name="Ohtoshi R."/>
            <person name="Tomita M."/>
            <person name="Numata K."/>
            <person name="Arakawa K."/>
        </authorList>
    </citation>
    <scope>NUCLEOTIDE SEQUENCE [LARGE SCALE GENOMIC DNA]</scope>
</reference>
<evidence type="ECO:0000313" key="1">
    <source>
        <dbReference type="EMBL" id="GBP91105.1"/>
    </source>
</evidence>
<proteinExistence type="predicted"/>
<name>A0A4C1ZWQ4_EUMVA</name>
<comment type="caution">
    <text evidence="1">The sequence shown here is derived from an EMBL/GenBank/DDBJ whole genome shotgun (WGS) entry which is preliminary data.</text>
</comment>
<keyword evidence="2" id="KW-1185">Reference proteome</keyword>
<evidence type="ECO:0000313" key="2">
    <source>
        <dbReference type="Proteomes" id="UP000299102"/>
    </source>
</evidence>